<organism evidence="9 10">
    <name type="scientific">Schaalia cardiffensis F0333</name>
    <dbReference type="NCBI Taxonomy" id="888050"/>
    <lineage>
        <taxon>Bacteria</taxon>
        <taxon>Bacillati</taxon>
        <taxon>Actinomycetota</taxon>
        <taxon>Actinomycetes</taxon>
        <taxon>Actinomycetales</taxon>
        <taxon>Actinomycetaceae</taxon>
        <taxon>Schaalia</taxon>
    </lineage>
</organism>
<dbReference type="STRING" id="888050.HMPREF9004_0198"/>
<dbReference type="InterPro" id="IPR014780">
    <property type="entry name" value="tRNA_psdUridine_synth_TruB"/>
</dbReference>
<dbReference type="PATRIC" id="fig|888050.3.peg.195"/>
<protein>
    <recommendedName>
        <fullName evidence="5">tRNA pseudouridine synthase B</fullName>
        <ecNumber evidence="5">5.4.99.25</ecNumber>
    </recommendedName>
    <alternativeName>
        <fullName evidence="5">tRNA pseudouridine(55) synthase</fullName>
        <shortName evidence="5">Psi55 synthase</shortName>
    </alternativeName>
    <alternativeName>
        <fullName evidence="5">tRNA pseudouridylate synthase</fullName>
    </alternativeName>
    <alternativeName>
        <fullName evidence="5">tRNA-uridine isomerase</fullName>
    </alternativeName>
</protein>
<reference evidence="9 10" key="1">
    <citation type="submission" date="2013-03" db="EMBL/GenBank/DDBJ databases">
        <title>Reference genome for the Human Microbiome Project.</title>
        <authorList>
            <person name="Aqrawi P."/>
            <person name="Ayvaz T."/>
            <person name="Bess C."/>
            <person name="Blankenburg K."/>
            <person name="Coyle M."/>
            <person name="Deng J."/>
            <person name="Forbes L."/>
            <person name="Fowler G."/>
            <person name="Francisco L."/>
            <person name="Fu Q."/>
            <person name="Gibbs R."/>
            <person name="Gross S."/>
            <person name="Gubbala S."/>
            <person name="Hale W."/>
            <person name="Hemphill L."/>
            <person name="Highlander S."/>
            <person name="Hirani K."/>
            <person name="Jackson L."/>
            <person name="Jakkamsetti A."/>
            <person name="Javaid M."/>
            <person name="Jayaseelan J.C."/>
            <person name="Jiang H."/>
            <person name="Joshi V."/>
            <person name="Korchina V."/>
            <person name="Kovar C."/>
            <person name="Lara F."/>
            <person name="Lee S."/>
            <person name="Liu Y."/>
            <person name="Mata R."/>
            <person name="Mathew T."/>
            <person name="Munidasa M."/>
            <person name="Muzny D."/>
            <person name="Nazareth L."/>
            <person name="Ngo R."/>
            <person name="Nguyen L."/>
            <person name="Nguyen N."/>
            <person name="Okwuonu G."/>
            <person name="Ongeri F."/>
            <person name="Palculict T."/>
            <person name="Patil S."/>
            <person name="Petrosino J."/>
            <person name="Pham C."/>
            <person name="Pham P."/>
            <person name="Pu L.-L."/>
            <person name="Qin X."/>
            <person name="Qu J."/>
            <person name="Reid J."/>
            <person name="Ross M."/>
            <person name="Ruth R."/>
            <person name="Saada N."/>
            <person name="San Lucas F."/>
            <person name="Santibanez J."/>
            <person name="Shang Y."/>
            <person name="Simmons D."/>
            <person name="Song X.-Z."/>
            <person name="Tang L.-Y."/>
            <person name="Thornton R."/>
            <person name="Warren J."/>
            <person name="Weissenberger G."/>
            <person name="Wilczek-Boney K."/>
            <person name="Worley K."/>
            <person name="Youmans B."/>
            <person name="Zhang J."/>
            <person name="Zhang L."/>
            <person name="Zhao Z."/>
            <person name="Zhou C."/>
            <person name="Zhu D."/>
            <person name="Zhu Y."/>
        </authorList>
    </citation>
    <scope>NUCLEOTIDE SEQUENCE [LARGE SCALE GENOMIC DNA]</scope>
    <source>
        <strain evidence="9 10">F0333</strain>
    </source>
</reference>
<dbReference type="eggNOG" id="COG0130">
    <property type="taxonomic scope" value="Bacteria"/>
</dbReference>
<dbReference type="SUPFAM" id="SSF55120">
    <property type="entry name" value="Pseudouridine synthase"/>
    <property type="match status" value="1"/>
</dbReference>
<dbReference type="GO" id="GO:0003723">
    <property type="term" value="F:RNA binding"/>
    <property type="evidence" value="ECO:0007669"/>
    <property type="project" value="InterPro"/>
</dbReference>
<dbReference type="Gene3D" id="3.30.2350.10">
    <property type="entry name" value="Pseudouridine synthase"/>
    <property type="match status" value="1"/>
</dbReference>
<dbReference type="HAMAP" id="MF_01080">
    <property type="entry name" value="TruB_bact"/>
    <property type="match status" value="1"/>
</dbReference>
<dbReference type="GO" id="GO:0031119">
    <property type="term" value="P:tRNA pseudouridine synthesis"/>
    <property type="evidence" value="ECO:0007669"/>
    <property type="project" value="UniProtKB-UniRule"/>
</dbReference>
<proteinExistence type="inferred from homology"/>
<dbReference type="EMBL" id="AQHZ01000003">
    <property type="protein sequence ID" value="ENO19054.1"/>
    <property type="molecule type" value="Genomic_DNA"/>
</dbReference>
<feature type="domain" description="tRNA pseudouridylate synthase B C-terminal" evidence="8">
    <location>
        <begin position="193"/>
        <end position="235"/>
    </location>
</feature>
<keyword evidence="4 5" id="KW-0413">Isomerase</keyword>
<dbReference type="InterPro" id="IPR020103">
    <property type="entry name" value="PsdUridine_synth_cat_dom_sf"/>
</dbReference>
<name>N6WFP0_9ACTO</name>
<feature type="compositionally biased region" description="Polar residues" evidence="6">
    <location>
        <begin position="339"/>
        <end position="348"/>
    </location>
</feature>
<evidence type="ECO:0000256" key="4">
    <source>
        <dbReference type="ARBA" id="ARBA00023235"/>
    </source>
</evidence>
<dbReference type="Pfam" id="PF16198">
    <property type="entry name" value="TruB_C_2"/>
    <property type="match status" value="1"/>
</dbReference>
<dbReference type="Proteomes" id="UP000013015">
    <property type="component" value="Unassembled WGS sequence"/>
</dbReference>
<sequence>MAKRPDHSLPGILIVDKPSGMTSHDVVSRVRRLAHTRKVGHGGTLDPMATGVLVVGVGKATRLLTFITGHSKTYEATIRFGLTTSTDDAEGALVQALGCASLSLDELEHAMEGLRGEIDQVPSSVSAKKIDGKRAYELVREGVEVELKANRVTVSRFERCSDLRRATLDTPSGRLEVLDVDVVVDCSSGTYIRALARDLGSALGVGAHLTRLRRTRVGAFTLEDCRTLDSLEDEAANSLVPCHPEMPLPAPTSAGALKSASHAEAPLPAPGLIPLDEAVTAMFPIISLNEAEAARFLHGNPPKRGPKELEALMWAAPVHRAPVPPTPGVAASPAPEATLPSSPESAVSPTPEAPAALTRGAPVSSVSGALAASAPGVAVTPSPEALAVPTPEVPATSASGVSASPALEAPNPSSPRTSAKDALASTMPDHGAGLNARTRGETAPVLVDGDTTIFAAADPKGRILGLIDASKPRLKTICVFFGGEG</sequence>
<feature type="region of interest" description="Disordered" evidence="6">
    <location>
        <begin position="324"/>
        <end position="360"/>
    </location>
</feature>
<dbReference type="EC" id="5.4.99.25" evidence="5"/>
<comment type="function">
    <text evidence="5">Responsible for synthesis of pseudouridine from uracil-55 in the psi GC loop of transfer RNAs.</text>
</comment>
<feature type="region of interest" description="Disordered" evidence="6">
    <location>
        <begin position="386"/>
        <end position="439"/>
    </location>
</feature>
<dbReference type="Pfam" id="PF01509">
    <property type="entry name" value="TruB_N"/>
    <property type="match status" value="1"/>
</dbReference>
<dbReference type="InterPro" id="IPR032819">
    <property type="entry name" value="TruB_C"/>
</dbReference>
<comment type="catalytic activity">
    <reaction evidence="1 5">
        <text>uridine(55) in tRNA = pseudouridine(55) in tRNA</text>
        <dbReference type="Rhea" id="RHEA:42532"/>
        <dbReference type="Rhea" id="RHEA-COMP:10101"/>
        <dbReference type="Rhea" id="RHEA-COMP:10102"/>
        <dbReference type="ChEBI" id="CHEBI:65314"/>
        <dbReference type="ChEBI" id="CHEBI:65315"/>
        <dbReference type="EC" id="5.4.99.25"/>
    </reaction>
</comment>
<evidence type="ECO:0000256" key="5">
    <source>
        <dbReference type="HAMAP-Rule" id="MF_01080"/>
    </source>
</evidence>
<keyword evidence="3 5" id="KW-0819">tRNA processing</keyword>
<feature type="domain" description="Pseudouridine synthase II N-terminal" evidence="7">
    <location>
        <begin position="31"/>
        <end position="192"/>
    </location>
</feature>
<dbReference type="AlphaFoldDB" id="N6WFP0"/>
<dbReference type="RefSeq" id="WP_005961798.1">
    <property type="nucleotide sequence ID" value="NZ_CP040505.1"/>
</dbReference>
<dbReference type="FunFam" id="3.30.2350.10:FF:000011">
    <property type="entry name" value="tRNA pseudouridine synthase B"/>
    <property type="match status" value="1"/>
</dbReference>
<dbReference type="GO" id="GO:1990481">
    <property type="term" value="P:mRNA pseudouridine synthesis"/>
    <property type="evidence" value="ECO:0007669"/>
    <property type="project" value="TreeGrafter"/>
</dbReference>
<dbReference type="OrthoDB" id="9802309at2"/>
<comment type="caution">
    <text evidence="9">The sequence shown here is derived from an EMBL/GenBank/DDBJ whole genome shotgun (WGS) entry which is preliminary data.</text>
</comment>
<evidence type="ECO:0000313" key="10">
    <source>
        <dbReference type="Proteomes" id="UP000013015"/>
    </source>
</evidence>
<evidence type="ECO:0000256" key="1">
    <source>
        <dbReference type="ARBA" id="ARBA00000385"/>
    </source>
</evidence>
<dbReference type="HOGENOM" id="CLU_562175_0_0_11"/>
<evidence type="ECO:0000313" key="9">
    <source>
        <dbReference type="EMBL" id="ENO19054.1"/>
    </source>
</evidence>
<dbReference type="InterPro" id="IPR002501">
    <property type="entry name" value="PsdUridine_synth_N"/>
</dbReference>
<gene>
    <name evidence="5" type="primary">truB</name>
    <name evidence="9" type="ORF">HMPREF9004_0198</name>
</gene>
<dbReference type="PANTHER" id="PTHR13767">
    <property type="entry name" value="TRNA-PSEUDOURIDINE SYNTHASE"/>
    <property type="match status" value="1"/>
</dbReference>
<dbReference type="GO" id="GO:0160148">
    <property type="term" value="F:tRNA pseudouridine(55) synthase activity"/>
    <property type="evidence" value="ECO:0007669"/>
    <property type="project" value="UniProtKB-EC"/>
</dbReference>
<evidence type="ECO:0000256" key="6">
    <source>
        <dbReference type="SAM" id="MobiDB-lite"/>
    </source>
</evidence>
<dbReference type="CDD" id="cd02573">
    <property type="entry name" value="PseudoU_synth_EcTruB"/>
    <property type="match status" value="1"/>
</dbReference>
<evidence type="ECO:0000259" key="7">
    <source>
        <dbReference type="Pfam" id="PF01509"/>
    </source>
</evidence>
<keyword evidence="10" id="KW-1185">Reference proteome</keyword>
<evidence type="ECO:0000259" key="8">
    <source>
        <dbReference type="Pfam" id="PF16198"/>
    </source>
</evidence>
<evidence type="ECO:0000256" key="3">
    <source>
        <dbReference type="ARBA" id="ARBA00022694"/>
    </source>
</evidence>
<accession>N6WFP0</accession>
<comment type="similarity">
    <text evidence="2 5">Belongs to the pseudouridine synthase TruB family. Type 1 subfamily.</text>
</comment>
<evidence type="ECO:0000256" key="2">
    <source>
        <dbReference type="ARBA" id="ARBA00005642"/>
    </source>
</evidence>
<feature type="active site" description="Nucleophile" evidence="5">
    <location>
        <position position="46"/>
    </location>
</feature>
<dbReference type="NCBIfam" id="TIGR00431">
    <property type="entry name" value="TruB"/>
    <property type="match status" value="1"/>
</dbReference>
<dbReference type="PANTHER" id="PTHR13767:SF2">
    <property type="entry name" value="PSEUDOURIDYLATE SYNTHASE TRUB1"/>
    <property type="match status" value="1"/>
</dbReference>